<dbReference type="Proteomes" id="UP000214365">
    <property type="component" value="Unassembled WGS sequence"/>
</dbReference>
<comment type="caution">
    <text evidence="5">The sequence shown here is derived from an EMBL/GenBank/DDBJ whole genome shotgun (WGS) entry which is preliminary data.</text>
</comment>
<proteinExistence type="predicted"/>
<reference evidence="5 6" key="1">
    <citation type="submission" date="2015-06" db="EMBL/GenBank/DDBJ databases">
        <title>Talaromyces atroroseus IBT 11181 draft genome.</title>
        <authorList>
            <person name="Rasmussen K.B."/>
            <person name="Rasmussen S."/>
            <person name="Petersen B."/>
            <person name="Sicheritz-Ponten T."/>
            <person name="Mortensen U.H."/>
            <person name="Thrane U."/>
        </authorList>
    </citation>
    <scope>NUCLEOTIDE SEQUENCE [LARGE SCALE GENOMIC DNA]</scope>
    <source>
        <strain evidence="5 6">IBT 11181</strain>
    </source>
</reference>
<dbReference type="Gene3D" id="3.40.50.300">
    <property type="entry name" value="P-loop containing nucleotide triphosphate hydrolases"/>
    <property type="match status" value="1"/>
</dbReference>
<dbReference type="PANTHER" id="PTHR10039:SF16">
    <property type="entry name" value="GPI INOSITOL-DEACYLASE"/>
    <property type="match status" value="1"/>
</dbReference>
<dbReference type="RefSeq" id="XP_020119694.1">
    <property type="nucleotide sequence ID" value="XM_020267472.1"/>
</dbReference>
<feature type="domain" description="Nephrocystin 3-like N-terminal" evidence="4">
    <location>
        <begin position="344"/>
        <end position="510"/>
    </location>
</feature>
<feature type="region of interest" description="Disordered" evidence="2">
    <location>
        <begin position="1"/>
        <end position="24"/>
    </location>
</feature>
<dbReference type="SUPFAM" id="SSF52540">
    <property type="entry name" value="P-loop containing nucleoside triphosphate hydrolases"/>
    <property type="match status" value="1"/>
</dbReference>
<dbReference type="Pfam" id="PF17100">
    <property type="entry name" value="NACHT_N"/>
    <property type="match status" value="1"/>
</dbReference>
<evidence type="ECO:0000259" key="4">
    <source>
        <dbReference type="Pfam" id="PF24883"/>
    </source>
</evidence>
<protein>
    <submittedName>
        <fullName evidence="5">Uncharacterized protein</fullName>
    </submittedName>
</protein>
<dbReference type="InterPro" id="IPR031359">
    <property type="entry name" value="NACHT_N"/>
</dbReference>
<dbReference type="EMBL" id="LFMY01000007">
    <property type="protein sequence ID" value="OKL59573.1"/>
    <property type="molecule type" value="Genomic_DNA"/>
</dbReference>
<dbReference type="InterPro" id="IPR056884">
    <property type="entry name" value="NPHP3-like_N"/>
</dbReference>
<gene>
    <name evidence="5" type="ORF">UA08_05179</name>
</gene>
<dbReference type="InterPro" id="IPR027417">
    <property type="entry name" value="P-loop_NTPase"/>
</dbReference>
<dbReference type="PANTHER" id="PTHR10039">
    <property type="entry name" value="AMELOGENIN"/>
    <property type="match status" value="1"/>
</dbReference>
<dbReference type="OrthoDB" id="163438at2759"/>
<evidence type="ECO:0000256" key="2">
    <source>
        <dbReference type="SAM" id="MobiDB-lite"/>
    </source>
</evidence>
<evidence type="ECO:0000313" key="6">
    <source>
        <dbReference type="Proteomes" id="UP000214365"/>
    </source>
</evidence>
<sequence>MFPRHKTKQQSAATRIDPEHDATDSNLASLLHKALPSAATETDKDPIPELQEIWQEAYDHVAKSEGGDLRSKVEKFEAAIRSKYQQSDAGGGGGNDSSNSLVSDLASLDSTRRQDLMAKLMGQRGNESKGAKAVSGIISVFDSTQEAIGTLLDLYQPASIAWAGICLVIAPLSNFAKAVDDNGAGIAYITGKLPENIELIEHLRSKPWKSREGTQKFKLTIRNNLVQLYRLIIEYQVLTFHACHSKSAIMKSSLGLAKWKEKLDGIKSAEAQLDKVVDLYYRTQTLDKSDETNENVVATLHFLKEKDQSKKRNALIEAFNPEISDLDYEAYQEYLNRLATPHQGTNQGIIDSPEFQGWMRAREARLLLLLGNPGTGKSVFSKALEHALQHITGKSSSPSTISSFFFKDKSGQQNRVNLALCKILYDLFKNREDLIDDVQDIVNPLDKNSLRLNTDMLWEIFIAATQSAAPDSVIVIFDAVDEINQNQLMDFLEKLRRFSNQAVKIFATARPIQPILDMFTPQTYHGIPVVSSPPVFMLDLEYNRSLYDDIVKVANDRLAAFFKDKRIWDQETRATLRQQLESYLQNNRTYLFVELVFRYLKGLKQERVARHWIRKFKSLPSSVYDTYSTLLETTQEEDRTYVKTMLQLTLAARRPLELREMNAALGILEIDADDSFDDRDYLDSNANVDDPSPSDDFRAWILDKCQFFLIVYNDGIYFIHQTVRDYLLSSGNDDKRPTWLASDFSELTCHEVMMKSCIKYMSIPRELDFPLRSMRQLFDASQSMQHKHFEWFESVMEDEYAFGEYSFTNWFFHANLIRKKEDKKWPGMIDALKKKYPSMSFDLAWFVFCCSSLPSANGVRVFKETSIIDSMIEDVDLALSCLSLGLVKRCLDIDFYEDLSYAIDLEKEVIARSDPDDERLAQRLLNLSDVYLLQARRNNSDTAASLSIEHVDRAIKMIPRTHANRRRALGILAVALNLRFCYEKDDKDIKRAIDAIENALDPNVYPPTEDEKYYLKQDHKICLTSLFRYSEFRKAAGDNEDDDRAIETARVVVDKFSQLHHASPSERLMVLASLFEEYAKRKRTKQHIDAAIQAFHGAFEITPVENSDRVDCLYSMAVNMHFRYTCLGSKEDLTHAFSFVKTLYSLIAQSDSASYTKNCWYLKLAKLKDGILRDVEKLKEDEEGGPEVETSS</sequence>
<dbReference type="Pfam" id="PF24883">
    <property type="entry name" value="NPHP3_N"/>
    <property type="match status" value="1"/>
</dbReference>
<name>A0A225AJM9_TALAT</name>
<evidence type="ECO:0000313" key="5">
    <source>
        <dbReference type="EMBL" id="OKL59573.1"/>
    </source>
</evidence>
<evidence type="ECO:0000259" key="3">
    <source>
        <dbReference type="Pfam" id="PF17100"/>
    </source>
</evidence>
<dbReference type="STRING" id="1441469.A0A225AJM9"/>
<dbReference type="AlphaFoldDB" id="A0A225AJM9"/>
<organism evidence="5 6">
    <name type="scientific">Talaromyces atroroseus</name>
    <dbReference type="NCBI Taxonomy" id="1441469"/>
    <lineage>
        <taxon>Eukaryota</taxon>
        <taxon>Fungi</taxon>
        <taxon>Dikarya</taxon>
        <taxon>Ascomycota</taxon>
        <taxon>Pezizomycotina</taxon>
        <taxon>Eurotiomycetes</taxon>
        <taxon>Eurotiomycetidae</taxon>
        <taxon>Eurotiales</taxon>
        <taxon>Trichocomaceae</taxon>
        <taxon>Talaromyces</taxon>
        <taxon>Talaromyces sect. Trachyspermi</taxon>
    </lineage>
</organism>
<evidence type="ECO:0000256" key="1">
    <source>
        <dbReference type="ARBA" id="ARBA00022737"/>
    </source>
</evidence>
<keyword evidence="1" id="KW-0677">Repeat</keyword>
<accession>A0A225AJM9</accession>
<feature type="domain" description="NWD NACHT-NTPase N-terminal" evidence="3">
    <location>
        <begin position="51"/>
        <end position="274"/>
    </location>
</feature>
<keyword evidence="6" id="KW-1185">Reference proteome</keyword>
<dbReference type="GeneID" id="31004935"/>